<proteinExistence type="predicted"/>
<dbReference type="InterPro" id="IPR014923">
    <property type="entry name" value="DUF1802"/>
</dbReference>
<dbReference type="Proteomes" id="UP000582837">
    <property type="component" value="Unassembled WGS sequence"/>
</dbReference>
<sequence length="194" mass="21828">METSNRSALKEWSVVDEALAAGRLSLLVRKGGIHEKTGEFGVDHREFWIFPTGWHQNPADLAEEFHPLLSGTGPESRDRIPFRVYCVVEDVWRIATPEALDRIQGLHPLAPPAAHARFAYRGKPFVHAMLVRAYRLSEPVALPDLNRYEGCVSWVELEQALPTHELLPVMADSAFDAVRREIEARLGTDGVVRL</sequence>
<organism evidence="1 2">
    <name type="scientific">Longimicrobium terrae</name>
    <dbReference type="NCBI Taxonomy" id="1639882"/>
    <lineage>
        <taxon>Bacteria</taxon>
        <taxon>Pseudomonadati</taxon>
        <taxon>Gemmatimonadota</taxon>
        <taxon>Longimicrobiia</taxon>
        <taxon>Longimicrobiales</taxon>
        <taxon>Longimicrobiaceae</taxon>
        <taxon>Longimicrobium</taxon>
    </lineage>
</organism>
<dbReference type="Pfam" id="PF08819">
    <property type="entry name" value="DUF1802"/>
    <property type="match status" value="1"/>
</dbReference>
<gene>
    <name evidence="1" type="ORF">HNQ61_004289</name>
</gene>
<evidence type="ECO:0000313" key="1">
    <source>
        <dbReference type="EMBL" id="MBB6072626.1"/>
    </source>
</evidence>
<dbReference type="EMBL" id="JACHIA010000016">
    <property type="protein sequence ID" value="MBB6072626.1"/>
    <property type="molecule type" value="Genomic_DNA"/>
</dbReference>
<protein>
    <recommendedName>
        <fullName evidence="3">DUF1802 family protein</fullName>
    </recommendedName>
</protein>
<dbReference type="RefSeq" id="WP_170032660.1">
    <property type="nucleotide sequence ID" value="NZ_JABDTL010000001.1"/>
</dbReference>
<accession>A0A841H3Z7</accession>
<reference evidence="1 2" key="1">
    <citation type="submission" date="2020-08" db="EMBL/GenBank/DDBJ databases">
        <title>Genomic Encyclopedia of Type Strains, Phase IV (KMG-IV): sequencing the most valuable type-strain genomes for metagenomic binning, comparative biology and taxonomic classification.</title>
        <authorList>
            <person name="Goeker M."/>
        </authorList>
    </citation>
    <scope>NUCLEOTIDE SEQUENCE [LARGE SCALE GENOMIC DNA]</scope>
    <source>
        <strain evidence="1 2">DSM 29007</strain>
    </source>
</reference>
<comment type="caution">
    <text evidence="1">The sequence shown here is derived from an EMBL/GenBank/DDBJ whole genome shotgun (WGS) entry which is preliminary data.</text>
</comment>
<evidence type="ECO:0008006" key="3">
    <source>
        <dbReference type="Google" id="ProtNLM"/>
    </source>
</evidence>
<keyword evidence="2" id="KW-1185">Reference proteome</keyword>
<evidence type="ECO:0000313" key="2">
    <source>
        <dbReference type="Proteomes" id="UP000582837"/>
    </source>
</evidence>
<name>A0A841H3Z7_9BACT</name>
<dbReference type="AlphaFoldDB" id="A0A841H3Z7"/>